<name>A0AAD6JMT4_9ROSI</name>
<dbReference type="SUPFAM" id="SSF81383">
    <property type="entry name" value="F-box domain"/>
    <property type="match status" value="1"/>
</dbReference>
<gene>
    <name evidence="2" type="ORF">OIU84_011381</name>
</gene>
<dbReference type="Pfam" id="PF12937">
    <property type="entry name" value="F-box-like"/>
    <property type="match status" value="1"/>
</dbReference>
<proteinExistence type="predicted"/>
<feature type="domain" description="F-box" evidence="1">
    <location>
        <begin position="46"/>
        <end position="87"/>
    </location>
</feature>
<sequence length="104" mass="11690">MPTLVNYSGDDEIYSGGSFYTNPSDLGRLYSTVSHVDNKRPSIEVLPDECLFEIFKRVPEGKERSSCARVSKKWLMLLSSIRRSEFCNSNTVAEEKKGNSSSCL</sequence>
<dbReference type="InterPro" id="IPR036047">
    <property type="entry name" value="F-box-like_dom_sf"/>
</dbReference>
<organism evidence="2 3">
    <name type="scientific">Salix udensis</name>
    <dbReference type="NCBI Taxonomy" id="889485"/>
    <lineage>
        <taxon>Eukaryota</taxon>
        <taxon>Viridiplantae</taxon>
        <taxon>Streptophyta</taxon>
        <taxon>Embryophyta</taxon>
        <taxon>Tracheophyta</taxon>
        <taxon>Spermatophyta</taxon>
        <taxon>Magnoliopsida</taxon>
        <taxon>eudicotyledons</taxon>
        <taxon>Gunneridae</taxon>
        <taxon>Pentapetalae</taxon>
        <taxon>rosids</taxon>
        <taxon>fabids</taxon>
        <taxon>Malpighiales</taxon>
        <taxon>Salicaceae</taxon>
        <taxon>Saliceae</taxon>
        <taxon>Salix</taxon>
    </lineage>
</organism>
<accession>A0AAD6JMT4</accession>
<dbReference type="SMART" id="SM00256">
    <property type="entry name" value="FBOX"/>
    <property type="match status" value="1"/>
</dbReference>
<dbReference type="Gene3D" id="1.20.1280.50">
    <property type="match status" value="1"/>
</dbReference>
<evidence type="ECO:0000313" key="2">
    <source>
        <dbReference type="EMBL" id="KAJ6408061.1"/>
    </source>
</evidence>
<comment type="caution">
    <text evidence="2">The sequence shown here is derived from an EMBL/GenBank/DDBJ whole genome shotgun (WGS) entry which is preliminary data.</text>
</comment>
<dbReference type="Proteomes" id="UP001162972">
    <property type="component" value="Chromosome 6"/>
</dbReference>
<protein>
    <recommendedName>
        <fullName evidence="1">F-box domain-containing protein</fullName>
    </recommendedName>
</protein>
<dbReference type="InterPro" id="IPR001810">
    <property type="entry name" value="F-box_dom"/>
</dbReference>
<keyword evidence="3" id="KW-1185">Reference proteome</keyword>
<evidence type="ECO:0000313" key="3">
    <source>
        <dbReference type="Proteomes" id="UP001162972"/>
    </source>
</evidence>
<dbReference type="CDD" id="cd22159">
    <property type="entry name" value="F-box_AtTIR1-like"/>
    <property type="match status" value="1"/>
</dbReference>
<dbReference type="AlphaFoldDB" id="A0AAD6JMT4"/>
<dbReference type="EMBL" id="JAPFFJ010000016">
    <property type="protein sequence ID" value="KAJ6408061.1"/>
    <property type="molecule type" value="Genomic_DNA"/>
</dbReference>
<reference evidence="2 3" key="1">
    <citation type="journal article" date="2023" name="Int. J. Mol. Sci.">
        <title>De Novo Assembly and Annotation of 11 Diverse Shrub Willow (Salix) Genomes Reveals Novel Gene Organization in Sex-Linked Regions.</title>
        <authorList>
            <person name="Hyden B."/>
            <person name="Feng K."/>
            <person name="Yates T.B."/>
            <person name="Jawdy S."/>
            <person name="Cereghino C."/>
            <person name="Smart L.B."/>
            <person name="Muchero W."/>
        </authorList>
    </citation>
    <scope>NUCLEOTIDE SEQUENCE [LARGE SCALE GENOMIC DNA]</scope>
    <source>
        <tissue evidence="2">Shoot tip</tissue>
    </source>
</reference>
<evidence type="ECO:0000259" key="1">
    <source>
        <dbReference type="SMART" id="SM00256"/>
    </source>
</evidence>